<reference evidence="1" key="1">
    <citation type="submission" date="2025-05" db="UniProtKB">
        <authorList>
            <consortium name="EnsemblMetazoa"/>
        </authorList>
    </citation>
    <scope>IDENTIFICATION</scope>
</reference>
<sequence>MNFIEILAGQLKSLENKNMVFELYKNIVKKNVTNIQDFIEFSFHVPLDSDSFLELLIRKFDELDKDELRNMDGQVKAYLLTYIHYCTEYNKTLVKTTILASNLFMKLILLPNIGKYFFDSYILLVQIRTFVKTIVTNPTLPAETIMNTMQLYKECCIKEHLDTKILIGVSNLFVLSMINSSRAPIANFDAAPPIARFAMTSLMEIIAAERDELKLRSIMICFFSLLSEDSQEYIHCPIAALSMIKVFIRDVLQNQIGNNMEHFLDSFGLYWKNETFTKFEEAVEIMNILHRSHYSDLINHMCMFTMCDNHKIYWERIMYVVLAMARNPPPFDTSVFAEYYIIAVDNIVSWIAEEDKTKSNKVLDMVAKFCLLDDSPLVKVVFQPLQKYDVFGGRHVNFFISAIKKLAESRWGVSPRNQNLLVILMKVIEASKPLNGHKLCKAVEALCVDYTPSVMLPSLPILHRLFCNLMEKKQQICAGLVMEIMYNCAMHSDAASQTFLLHLFHSMTRKSSLKIHKLLYYTKVLLTKNFKYDALFNKMKKYIGPPVINLVIDNFNLREKSFAILLKCLVIHSSVEFTDLMILLVYVHESFDELSSSGALGPLCSALDKILQSRAILENEVDNLDRLYGLIMNGLFTQSFHPDNIKNVYRLLMRIKTILDIDNNRELNQLMEIMSERALRGIYVRRAGDLGIITYLNELCLVMQKPPLPYVINTIEHMMDDDDEKEEIKNLFPDIYIQLLSLFTIHGMLRKVKASVAVKHLKQVLKDGNPVYKLAGFKMYYSLCKTKIVRDYEPVFEFVFREIMNSHVLITKTCLHAIELLIHNNLLKLDHEQFFKCIHVIGCENVSIYSKTLMSTRFMPTSQNDVAIHYVRSMVYLHHYTGLSCYPITSEFDNVLIKLEIKMNCKHEIPLFLFTNVSMKYKFHILLEASSVFDLIVAGECIIDDNFFILMNTLCLTFRYIQNPSAESGNIPRNYYENVMNFIEKKIVEHCRSYKPEKAYTEYESTIKKCTLSILNLLFWNNINVSHKIQIPLFDAVMHWIDFVKDEIVSYIYQDNSKAYGKYFTDLVAYYNLHRARFQEQKSFALEIDTDKSLPPLLPELNRIQDPSIPSGSGQN</sequence>
<organism evidence="1 2">
    <name type="scientific">Diabrotica virgifera virgifera</name>
    <name type="common">western corn rootworm</name>
    <dbReference type="NCBI Taxonomy" id="50390"/>
    <lineage>
        <taxon>Eukaryota</taxon>
        <taxon>Metazoa</taxon>
        <taxon>Ecdysozoa</taxon>
        <taxon>Arthropoda</taxon>
        <taxon>Hexapoda</taxon>
        <taxon>Insecta</taxon>
        <taxon>Pterygota</taxon>
        <taxon>Neoptera</taxon>
        <taxon>Endopterygota</taxon>
        <taxon>Coleoptera</taxon>
        <taxon>Polyphaga</taxon>
        <taxon>Cucujiformia</taxon>
        <taxon>Chrysomeloidea</taxon>
        <taxon>Chrysomelidae</taxon>
        <taxon>Galerucinae</taxon>
        <taxon>Diabroticina</taxon>
        <taxon>Diabroticites</taxon>
        <taxon>Diabrotica</taxon>
    </lineage>
</organism>
<name>A0ABM5JH20_DIAVI</name>
<evidence type="ECO:0000313" key="1">
    <source>
        <dbReference type="EnsemblMetazoa" id="XP_050497237.1"/>
    </source>
</evidence>
<protein>
    <submittedName>
        <fullName evidence="1">Uncharacterized protein</fullName>
    </submittedName>
</protein>
<keyword evidence="2" id="KW-1185">Reference proteome</keyword>
<proteinExistence type="predicted"/>
<dbReference type="GeneID" id="114330689"/>
<dbReference type="EnsemblMetazoa" id="XM_050641280.1">
    <property type="protein sequence ID" value="XP_050497237.1"/>
    <property type="gene ID" value="LOC114330689"/>
</dbReference>
<accession>A0ABM5JH20</accession>
<dbReference type="Proteomes" id="UP001652700">
    <property type="component" value="Unplaced"/>
</dbReference>
<evidence type="ECO:0000313" key="2">
    <source>
        <dbReference type="Proteomes" id="UP001652700"/>
    </source>
</evidence>
<dbReference type="RefSeq" id="XP_050497237.1">
    <property type="nucleotide sequence ID" value="XM_050641280.1"/>
</dbReference>